<dbReference type="GO" id="GO:0003677">
    <property type="term" value="F:DNA binding"/>
    <property type="evidence" value="ECO:0007669"/>
    <property type="project" value="UniProtKB-KW"/>
</dbReference>
<organism evidence="6 7">
    <name type="scientific">Companilactobacillus nuruki</name>
    <dbReference type="NCBI Taxonomy" id="1993540"/>
    <lineage>
        <taxon>Bacteria</taxon>
        <taxon>Bacillati</taxon>
        <taxon>Bacillota</taxon>
        <taxon>Bacilli</taxon>
        <taxon>Lactobacillales</taxon>
        <taxon>Lactobacillaceae</taxon>
        <taxon>Companilactobacillus</taxon>
    </lineage>
</organism>
<gene>
    <name evidence="6" type="ORF">CBP76_08170</name>
</gene>
<evidence type="ECO:0000256" key="2">
    <source>
        <dbReference type="ARBA" id="ARBA00023125"/>
    </source>
</evidence>
<keyword evidence="4" id="KW-0804">Transcription</keyword>
<dbReference type="InterPro" id="IPR036244">
    <property type="entry name" value="TipA-like_antibiotic-bd"/>
</dbReference>
<dbReference type="PROSITE" id="PS50937">
    <property type="entry name" value="HTH_MERR_2"/>
    <property type="match status" value="1"/>
</dbReference>
<dbReference type="SUPFAM" id="SSF46955">
    <property type="entry name" value="Putative DNA-binding domain"/>
    <property type="match status" value="1"/>
</dbReference>
<dbReference type="EMBL" id="NIPR01000028">
    <property type="protein sequence ID" value="PMD69486.1"/>
    <property type="molecule type" value="Genomic_DNA"/>
</dbReference>
<keyword evidence="7" id="KW-1185">Reference proteome</keyword>
<dbReference type="AlphaFoldDB" id="A0A2N7ATH5"/>
<dbReference type="Gene3D" id="1.10.1660.10">
    <property type="match status" value="1"/>
</dbReference>
<dbReference type="Gene3D" id="1.10.490.50">
    <property type="entry name" value="Antibiotic binding domain of TipA-like multidrug resistance regulators"/>
    <property type="match status" value="1"/>
</dbReference>
<feature type="domain" description="HTH merR-type" evidence="5">
    <location>
        <begin position="2"/>
        <end position="71"/>
    </location>
</feature>
<comment type="caution">
    <text evidence="6">The sequence shown here is derived from an EMBL/GenBank/DDBJ whole genome shotgun (WGS) entry which is preliminary data.</text>
</comment>
<evidence type="ECO:0000313" key="7">
    <source>
        <dbReference type="Proteomes" id="UP000235649"/>
    </source>
</evidence>
<dbReference type="GO" id="GO:0003700">
    <property type="term" value="F:DNA-binding transcription factor activity"/>
    <property type="evidence" value="ECO:0007669"/>
    <property type="project" value="InterPro"/>
</dbReference>
<evidence type="ECO:0000259" key="5">
    <source>
        <dbReference type="PROSITE" id="PS50937"/>
    </source>
</evidence>
<dbReference type="InterPro" id="IPR009061">
    <property type="entry name" value="DNA-bd_dom_put_sf"/>
</dbReference>
<keyword evidence="1" id="KW-0805">Transcription regulation</keyword>
<dbReference type="Pfam" id="PF07739">
    <property type="entry name" value="TipAS"/>
    <property type="match status" value="1"/>
</dbReference>
<dbReference type="InterPro" id="IPR012925">
    <property type="entry name" value="TipAS_dom"/>
</dbReference>
<sequence length="250" mass="30215">MKYTIKKLAEIADVSKRTLRYYDQIDLLKPNELNKSNYRIYNEKNVNQLQQILFYRALGFPLSKIKQIMNDPNFSRLEALKSQREMLIEQQSEINKLLTNINQTIKDYKGEVKMADSEKFEVFKKKQLETNELDYGEELREKYKKSTIEQVNEKYSQLDKNDFKNMKEIENNLIVNLLKLRKNPNSTLEEKIYREHRQWLEYTWPNYTKEAHRGLVDMYLSDARFAKYYDDKAKVPVIRLLHDVIYHYTN</sequence>
<reference evidence="6 7" key="1">
    <citation type="submission" date="2017-05" db="EMBL/GenBank/DDBJ databases">
        <title>Lactobacillus nurukis nov., sp. nov., isolated from nuruk.</title>
        <authorList>
            <person name="Kim S.-J."/>
        </authorList>
    </citation>
    <scope>NUCLEOTIDE SEQUENCE [LARGE SCALE GENOMIC DNA]</scope>
    <source>
        <strain evidence="6 7">SYF10-1a</strain>
    </source>
</reference>
<dbReference type="Pfam" id="PF13411">
    <property type="entry name" value="MerR_1"/>
    <property type="match status" value="1"/>
</dbReference>
<dbReference type="SUPFAM" id="SSF89082">
    <property type="entry name" value="Antibiotic binding domain of TipA-like multidrug resistance regulators"/>
    <property type="match status" value="1"/>
</dbReference>
<evidence type="ECO:0000256" key="1">
    <source>
        <dbReference type="ARBA" id="ARBA00023015"/>
    </source>
</evidence>
<evidence type="ECO:0000256" key="4">
    <source>
        <dbReference type="ARBA" id="ARBA00023163"/>
    </source>
</evidence>
<evidence type="ECO:0000256" key="3">
    <source>
        <dbReference type="ARBA" id="ARBA00023159"/>
    </source>
</evidence>
<dbReference type="PANTHER" id="PTHR30204:SF90">
    <property type="entry name" value="HTH-TYPE TRANSCRIPTIONAL ACTIVATOR MTA"/>
    <property type="match status" value="1"/>
</dbReference>
<evidence type="ECO:0000313" key="6">
    <source>
        <dbReference type="EMBL" id="PMD69486.1"/>
    </source>
</evidence>
<dbReference type="CDD" id="cd01106">
    <property type="entry name" value="HTH_TipAL-Mta"/>
    <property type="match status" value="1"/>
</dbReference>
<dbReference type="RefSeq" id="WP_102196412.1">
    <property type="nucleotide sequence ID" value="NZ_NIPR01000028.1"/>
</dbReference>
<accession>A0A2N7ATH5</accession>
<dbReference type="InterPro" id="IPR000551">
    <property type="entry name" value="MerR-type_HTH_dom"/>
</dbReference>
<keyword evidence="3" id="KW-0010">Activator</keyword>
<dbReference type="InterPro" id="IPR047057">
    <property type="entry name" value="MerR_fam"/>
</dbReference>
<dbReference type="SMART" id="SM00422">
    <property type="entry name" value="HTH_MERR"/>
    <property type="match status" value="1"/>
</dbReference>
<dbReference type="PANTHER" id="PTHR30204">
    <property type="entry name" value="REDOX-CYCLING DRUG-SENSING TRANSCRIPTIONAL ACTIVATOR SOXR"/>
    <property type="match status" value="1"/>
</dbReference>
<dbReference type="OrthoDB" id="9814833at2"/>
<dbReference type="Proteomes" id="UP000235649">
    <property type="component" value="Unassembled WGS sequence"/>
</dbReference>
<keyword evidence="2" id="KW-0238">DNA-binding</keyword>
<protein>
    <submittedName>
        <fullName evidence="6">MerR family transcriptional regulator</fullName>
    </submittedName>
</protein>
<name>A0A2N7ATH5_9LACO</name>
<proteinExistence type="predicted"/>